<gene>
    <name evidence="9" type="ORF">MELLADRAFT_112693</name>
</gene>
<dbReference type="Gene3D" id="1.10.489.10">
    <property type="entry name" value="Chloroperoxidase-like"/>
    <property type="match status" value="1"/>
</dbReference>
<dbReference type="EMBL" id="GL883158">
    <property type="protein sequence ID" value="EGF99482.1"/>
    <property type="molecule type" value="Genomic_DNA"/>
</dbReference>
<evidence type="ECO:0000313" key="10">
    <source>
        <dbReference type="Proteomes" id="UP000001072"/>
    </source>
</evidence>
<name>F4S7A4_MELLP</name>
<dbReference type="RefSeq" id="XP_007417267.1">
    <property type="nucleotide sequence ID" value="XM_007417205.1"/>
</dbReference>
<evidence type="ECO:0000313" key="9">
    <source>
        <dbReference type="EMBL" id="EGF99482.1"/>
    </source>
</evidence>
<comment type="similarity">
    <text evidence="7">Belongs to the chloroperoxidase family.</text>
</comment>
<keyword evidence="6" id="KW-0408">Iron</keyword>
<dbReference type="SUPFAM" id="SSF47571">
    <property type="entry name" value="Cloroperoxidase"/>
    <property type="match status" value="1"/>
</dbReference>
<evidence type="ECO:0000256" key="6">
    <source>
        <dbReference type="ARBA" id="ARBA00023004"/>
    </source>
</evidence>
<evidence type="ECO:0000259" key="8">
    <source>
        <dbReference type="PROSITE" id="PS51405"/>
    </source>
</evidence>
<keyword evidence="10" id="KW-1185">Reference proteome</keyword>
<evidence type="ECO:0000256" key="2">
    <source>
        <dbReference type="ARBA" id="ARBA00022559"/>
    </source>
</evidence>
<protein>
    <recommendedName>
        <fullName evidence="8">Heme haloperoxidase family profile domain-containing protein</fullName>
    </recommendedName>
</protein>
<evidence type="ECO:0000256" key="5">
    <source>
        <dbReference type="ARBA" id="ARBA00023002"/>
    </source>
</evidence>
<dbReference type="GO" id="GO:0046872">
    <property type="term" value="F:metal ion binding"/>
    <property type="evidence" value="ECO:0007669"/>
    <property type="project" value="UniProtKB-KW"/>
</dbReference>
<dbReference type="InParanoid" id="F4S7A4"/>
<reference evidence="10" key="1">
    <citation type="journal article" date="2011" name="Proc. Natl. Acad. Sci. U.S.A.">
        <title>Obligate biotrophy features unraveled by the genomic analysis of rust fungi.</title>
        <authorList>
            <person name="Duplessis S."/>
            <person name="Cuomo C.A."/>
            <person name="Lin Y.-C."/>
            <person name="Aerts A."/>
            <person name="Tisserant E."/>
            <person name="Veneault-Fourrey C."/>
            <person name="Joly D.L."/>
            <person name="Hacquard S."/>
            <person name="Amselem J."/>
            <person name="Cantarel B.L."/>
            <person name="Chiu R."/>
            <person name="Coutinho P.M."/>
            <person name="Feau N."/>
            <person name="Field M."/>
            <person name="Frey P."/>
            <person name="Gelhaye E."/>
            <person name="Goldberg J."/>
            <person name="Grabherr M.G."/>
            <person name="Kodira C.D."/>
            <person name="Kohler A."/>
            <person name="Kuees U."/>
            <person name="Lindquist E.A."/>
            <person name="Lucas S.M."/>
            <person name="Mago R."/>
            <person name="Mauceli E."/>
            <person name="Morin E."/>
            <person name="Murat C."/>
            <person name="Pangilinan J.L."/>
            <person name="Park R."/>
            <person name="Pearson M."/>
            <person name="Quesneville H."/>
            <person name="Rouhier N."/>
            <person name="Sakthikumar S."/>
            <person name="Salamov A.A."/>
            <person name="Schmutz J."/>
            <person name="Selles B."/>
            <person name="Shapiro H."/>
            <person name="Tanguay P."/>
            <person name="Tuskan G.A."/>
            <person name="Henrissat B."/>
            <person name="Van de Peer Y."/>
            <person name="Rouze P."/>
            <person name="Ellis J.G."/>
            <person name="Dodds P.N."/>
            <person name="Schein J.E."/>
            <person name="Zhong S."/>
            <person name="Hamelin R.C."/>
            <person name="Grigoriev I.V."/>
            <person name="Szabo L.J."/>
            <person name="Martin F."/>
        </authorList>
    </citation>
    <scope>NUCLEOTIDE SEQUENCE [LARGE SCALE GENOMIC DNA]</scope>
    <source>
        <strain evidence="10">98AG31 / pathotype 3-4-7</strain>
    </source>
</reference>
<dbReference type="PROSITE" id="PS51405">
    <property type="entry name" value="HEME_HALOPEROXIDASE"/>
    <property type="match status" value="1"/>
</dbReference>
<dbReference type="InterPro" id="IPR036851">
    <property type="entry name" value="Chloroperoxidase-like_sf"/>
</dbReference>
<accession>F4S7A4</accession>
<sequence>MPPGPTDVRGGCPGLNLLANYGYIPRSGITDMTTLLYAMQEALAIKTCVDLTTLKMSIGDTDARTDGPLTFLLGRTPGLFAPQTHNKYEVDGSLTTDDAYFAGGQTKQFDGSRWATWYKLAETKYNGIMTAAWNGEVRSMQYDMCRNSNPECHWGVIEQLVFYLGQAFIPTMMTSTGADGLPGPALVDSINQFMGIVKQPDGTFTRGHSHLPPGPEGVWYRRTIPLTTVELAVPGALSLLSHLPQFGHNEGRVGKWNVAPIQIPDVIAAPTVACLLLKSALDTNGTRFEGATLPPLKNLLEYVLAPVKNQLSCN</sequence>
<organism evidence="10">
    <name type="scientific">Melampsora larici-populina (strain 98AG31 / pathotype 3-4-7)</name>
    <name type="common">Poplar leaf rust fungus</name>
    <dbReference type="NCBI Taxonomy" id="747676"/>
    <lineage>
        <taxon>Eukaryota</taxon>
        <taxon>Fungi</taxon>
        <taxon>Dikarya</taxon>
        <taxon>Basidiomycota</taxon>
        <taxon>Pucciniomycotina</taxon>
        <taxon>Pucciniomycetes</taxon>
        <taxon>Pucciniales</taxon>
        <taxon>Melampsoraceae</taxon>
        <taxon>Melampsora</taxon>
    </lineage>
</organism>
<dbReference type="AlphaFoldDB" id="F4S7A4"/>
<keyword evidence="5" id="KW-0560">Oxidoreductase</keyword>
<dbReference type="GO" id="GO:0004601">
    <property type="term" value="F:peroxidase activity"/>
    <property type="evidence" value="ECO:0007669"/>
    <property type="project" value="UniProtKB-KW"/>
</dbReference>
<proteinExistence type="inferred from homology"/>
<evidence type="ECO:0000256" key="1">
    <source>
        <dbReference type="ARBA" id="ARBA00001970"/>
    </source>
</evidence>
<dbReference type="HOGENOM" id="CLU_029871_4_0_1"/>
<keyword evidence="2" id="KW-0575">Peroxidase</keyword>
<dbReference type="InterPro" id="IPR000028">
    <property type="entry name" value="Chloroperoxidase"/>
</dbReference>
<evidence type="ECO:0000256" key="4">
    <source>
        <dbReference type="ARBA" id="ARBA00022723"/>
    </source>
</evidence>
<dbReference type="GeneID" id="18924761"/>
<dbReference type="KEGG" id="mlr:MELLADRAFT_112693"/>
<feature type="domain" description="Heme haloperoxidase family profile" evidence="8">
    <location>
        <begin position="1"/>
        <end position="233"/>
    </location>
</feature>
<dbReference type="Proteomes" id="UP000001072">
    <property type="component" value="Unassembled WGS sequence"/>
</dbReference>
<evidence type="ECO:0000256" key="3">
    <source>
        <dbReference type="ARBA" id="ARBA00022617"/>
    </source>
</evidence>
<evidence type="ECO:0000256" key="7">
    <source>
        <dbReference type="ARBA" id="ARBA00025795"/>
    </source>
</evidence>
<keyword evidence="4" id="KW-0479">Metal-binding</keyword>
<dbReference type="Pfam" id="PF01328">
    <property type="entry name" value="Peroxidase_2"/>
    <property type="match status" value="1"/>
</dbReference>
<keyword evidence="3" id="KW-0349">Heme</keyword>
<dbReference type="OrthoDB" id="407298at2759"/>
<comment type="cofactor">
    <cofactor evidence="1">
        <name>heme b</name>
        <dbReference type="ChEBI" id="CHEBI:60344"/>
    </cofactor>
</comment>
<dbReference type="VEuPathDB" id="FungiDB:MELLADRAFT_112693"/>
<dbReference type="PANTHER" id="PTHR33577">
    <property type="entry name" value="STERIGMATOCYSTIN BIOSYNTHESIS PEROXIDASE STCC-RELATED"/>
    <property type="match status" value="1"/>
</dbReference>
<dbReference type="PANTHER" id="PTHR33577:SF16">
    <property type="entry name" value="HEME HALOPEROXIDASE FAMILY PROFILE DOMAIN-CONTAINING PROTEIN"/>
    <property type="match status" value="1"/>
</dbReference>
<dbReference type="eggNOG" id="ENOG502S6CG">
    <property type="taxonomic scope" value="Eukaryota"/>
</dbReference>